<sequence length="198" mass="23367">MNKIKEVVDKYFAFMQEIGGLFAPEEQVPPGMLDLDRKGDLEYSVFWKPINSTVTDVEIKKLENYFGHELPTAYKNFLKHRHFLELQLGEYGVSFFKSIPEKLVSDTKEEIEEYYWNLIERNYLPFAQLSDYGVVAFNANKESTENDYPIVTLTHEDEYEETEEYAANFEGMFKEFDSHLEDWIQTRKSKEKTPPNNV</sequence>
<comment type="caution">
    <text evidence="2">The sequence shown here is derived from an EMBL/GenBank/DDBJ whole genome shotgun (WGS) entry which is preliminary data.</text>
</comment>
<protein>
    <submittedName>
        <fullName evidence="2">SMI1/KNR4 family protein</fullName>
    </submittedName>
</protein>
<gene>
    <name evidence="2" type="ORF">ACFQHR_17885</name>
</gene>
<dbReference type="Gene3D" id="3.40.1580.10">
    <property type="entry name" value="SMI1/KNR4-like"/>
    <property type="match status" value="1"/>
</dbReference>
<dbReference type="InterPro" id="IPR018958">
    <property type="entry name" value="Knr4/Smi1-like_dom"/>
</dbReference>
<evidence type="ECO:0000313" key="2">
    <source>
        <dbReference type="EMBL" id="MFC6999511.1"/>
    </source>
</evidence>
<dbReference type="SUPFAM" id="SSF160631">
    <property type="entry name" value="SMI1/KNR4-like"/>
    <property type="match status" value="1"/>
</dbReference>
<dbReference type="Proteomes" id="UP001596405">
    <property type="component" value="Unassembled WGS sequence"/>
</dbReference>
<dbReference type="Pfam" id="PF09346">
    <property type="entry name" value="SMI1_KNR4"/>
    <property type="match status" value="1"/>
</dbReference>
<dbReference type="EMBL" id="JBHSYQ010000015">
    <property type="protein sequence ID" value="MFC6999511.1"/>
    <property type="molecule type" value="Genomic_DNA"/>
</dbReference>
<keyword evidence="3" id="KW-1185">Reference proteome</keyword>
<dbReference type="SMART" id="SM00860">
    <property type="entry name" value="SMI1_KNR4"/>
    <property type="match status" value="1"/>
</dbReference>
<reference evidence="3" key="1">
    <citation type="journal article" date="2019" name="Int. J. Syst. Evol. Microbiol.">
        <title>The Global Catalogue of Microorganisms (GCM) 10K type strain sequencing project: providing services to taxonomists for standard genome sequencing and annotation.</title>
        <authorList>
            <consortium name="The Broad Institute Genomics Platform"/>
            <consortium name="The Broad Institute Genome Sequencing Center for Infectious Disease"/>
            <person name="Wu L."/>
            <person name="Ma J."/>
        </authorList>
    </citation>
    <scope>NUCLEOTIDE SEQUENCE [LARGE SCALE GENOMIC DNA]</scope>
    <source>
        <strain evidence="3">CGMCC 4.7393</strain>
    </source>
</reference>
<accession>A0ABW2DSM6</accession>
<organism evidence="2 3">
    <name type="scientific">Rufibacter roseus</name>
    <dbReference type="NCBI Taxonomy" id="1567108"/>
    <lineage>
        <taxon>Bacteria</taxon>
        <taxon>Pseudomonadati</taxon>
        <taxon>Bacteroidota</taxon>
        <taxon>Cytophagia</taxon>
        <taxon>Cytophagales</taxon>
        <taxon>Hymenobacteraceae</taxon>
        <taxon>Rufibacter</taxon>
    </lineage>
</organism>
<feature type="domain" description="Knr4/Smi1-like" evidence="1">
    <location>
        <begin position="53"/>
        <end position="186"/>
    </location>
</feature>
<evidence type="ECO:0000313" key="3">
    <source>
        <dbReference type="Proteomes" id="UP001596405"/>
    </source>
</evidence>
<proteinExistence type="predicted"/>
<dbReference type="InterPro" id="IPR037883">
    <property type="entry name" value="Knr4/Smi1-like_sf"/>
</dbReference>
<evidence type="ECO:0000259" key="1">
    <source>
        <dbReference type="SMART" id="SM00860"/>
    </source>
</evidence>
<name>A0ABW2DSM6_9BACT</name>
<dbReference type="RefSeq" id="WP_066625869.1">
    <property type="nucleotide sequence ID" value="NZ_JBHSYQ010000015.1"/>
</dbReference>